<organism evidence="3">
    <name type="scientific">Spirodela intermedia</name>
    <name type="common">Intermediate duckweed</name>
    <dbReference type="NCBI Taxonomy" id="51605"/>
    <lineage>
        <taxon>Eukaryota</taxon>
        <taxon>Viridiplantae</taxon>
        <taxon>Streptophyta</taxon>
        <taxon>Embryophyta</taxon>
        <taxon>Tracheophyta</taxon>
        <taxon>Spermatophyta</taxon>
        <taxon>Magnoliopsida</taxon>
        <taxon>Liliopsida</taxon>
        <taxon>Araceae</taxon>
        <taxon>Lemnoideae</taxon>
        <taxon>Spirodela</taxon>
    </lineage>
</organism>
<sequence length="339" mass="37898">MTVSIGPFHRGAKQQLRAMELHKWRALQMVLRRSGHHAGLYFDAARALERRARACYEGGGAPLSAEQFAEAMVLDGLFMLELFRGRDMLLLENQIPMFVLDRLLGLQLGEPAQRGMAALLAARFFSLLSPPAAAAATSPSTLFPHRGLHCLDFLRRSLLRTGGGASGDGRKQQMVPCVTELKKAGVSVRRRKGRFWDIRFSNGVLQIPRLLVHDCTRSLFLNLIAFEQCHLQEARGHITAYVVFMDNLINSGEDVGFLHQRECWSIRWGATRRSPDSSTGSAGGSPSTAATWRRSRRRPLSAPLLQQPWAIISFVAAVLLLILTFLQTFYGVYSYYRGQ</sequence>
<dbReference type="Proteomes" id="UP001189122">
    <property type="component" value="Unassembled WGS sequence"/>
</dbReference>
<feature type="region of interest" description="Disordered" evidence="1">
    <location>
        <begin position="271"/>
        <end position="294"/>
    </location>
</feature>
<evidence type="ECO:0000313" key="3">
    <source>
        <dbReference type="EMBL" id="CAA2631302.1"/>
    </source>
</evidence>
<name>A0A7I8JL78_SPIIN</name>
<evidence type="ECO:0000256" key="1">
    <source>
        <dbReference type="SAM" id="MobiDB-lite"/>
    </source>
</evidence>
<feature type="compositionally biased region" description="Low complexity" evidence="1">
    <location>
        <begin position="276"/>
        <end position="292"/>
    </location>
</feature>
<dbReference type="PANTHER" id="PTHR31170:SF25">
    <property type="entry name" value="BNAA09G04570D PROTEIN"/>
    <property type="match status" value="1"/>
</dbReference>
<evidence type="ECO:0000256" key="2">
    <source>
        <dbReference type="SAM" id="Phobius"/>
    </source>
</evidence>
<feature type="transmembrane region" description="Helical" evidence="2">
    <location>
        <begin position="309"/>
        <end position="333"/>
    </location>
</feature>
<reference evidence="3 4" key="1">
    <citation type="submission" date="2019-12" db="EMBL/GenBank/DDBJ databases">
        <authorList>
            <person name="Scholz U."/>
            <person name="Mascher M."/>
            <person name="Fiebig A."/>
        </authorList>
    </citation>
    <scope>NUCLEOTIDE SEQUENCE</scope>
</reference>
<accession>A0A7I8JL78</accession>
<gene>
    <name evidence="3" type="ORF">SI7747_14016950</name>
</gene>
<dbReference type="InterPro" id="IPR004158">
    <property type="entry name" value="DUF247_pln"/>
</dbReference>
<proteinExistence type="predicted"/>
<dbReference type="EMBL" id="LR743601">
    <property type="protein sequence ID" value="CAA2631302.1"/>
    <property type="molecule type" value="Genomic_DNA"/>
</dbReference>
<keyword evidence="2" id="KW-0472">Membrane</keyword>
<protein>
    <submittedName>
        <fullName evidence="3">Uncharacterized protein</fullName>
    </submittedName>
</protein>
<dbReference type="Pfam" id="PF03140">
    <property type="entry name" value="DUF247"/>
    <property type="match status" value="1"/>
</dbReference>
<evidence type="ECO:0000313" key="4">
    <source>
        <dbReference type="Proteomes" id="UP001189122"/>
    </source>
</evidence>
<dbReference type="AlphaFoldDB" id="A0A7I8JL78"/>
<dbReference type="PANTHER" id="PTHR31170">
    <property type="entry name" value="BNAC04G53230D PROTEIN"/>
    <property type="match status" value="1"/>
</dbReference>
<keyword evidence="2" id="KW-0812">Transmembrane</keyword>
<keyword evidence="4" id="KW-1185">Reference proteome</keyword>
<dbReference type="EMBL" id="CACRZD030000014">
    <property type="protein sequence ID" value="CAA6670545.1"/>
    <property type="molecule type" value="Genomic_DNA"/>
</dbReference>
<keyword evidence="2" id="KW-1133">Transmembrane helix</keyword>